<dbReference type="EMBL" id="VJMH01005460">
    <property type="protein sequence ID" value="KAF0695666.1"/>
    <property type="molecule type" value="Genomic_DNA"/>
</dbReference>
<comment type="similarity">
    <text evidence="1">Belongs to the glycosyl hydrolase 72 family.</text>
</comment>
<accession>A0A485L026</accession>
<feature type="compositionally biased region" description="Low complexity" evidence="5">
    <location>
        <begin position="450"/>
        <end position="465"/>
    </location>
</feature>
<feature type="signal peptide" evidence="6">
    <location>
        <begin position="1"/>
        <end position="22"/>
    </location>
</feature>
<dbReference type="InterPro" id="IPR004886">
    <property type="entry name" value="Glucanosyltransferase"/>
</dbReference>
<dbReference type="GO" id="GO:0042124">
    <property type="term" value="F:1,3-beta-glucanosyltransferase activity"/>
    <property type="evidence" value="ECO:0007669"/>
    <property type="project" value="TreeGrafter"/>
</dbReference>
<feature type="chain" id="PRO_5036116258" evidence="6">
    <location>
        <begin position="23"/>
        <end position="485"/>
    </location>
</feature>
<sequence length="485" mass="52415">MHAPSFLRCLAVAAALITLVDAINPIEVKGTRLFEIGSGKPFQVKGVDYYPRPNAGKDDVNNHDVFTDDYEDMWRPHIQEFVALGVNTIRLYAVDPFKPHDKFMCALSAAGIYVVVDLAALCENCAITKDPYPACYPPQLKTRGQQIITAFSKYNNVLAFSAGNEVNHFVKDMKVNAPCQKKFLRDMRAFIDSCAANMRYIPVGVVLADSDRDDNTLYYSCRTDPADTLENAEWYGLNAYLQCDAPATATSIGPGYKKLLDDFKSYKLPIPALMTEYGCLNKGFPTIKGYAAQRTWMDAAWLLSSEFVDVFAGGLAFEFSTENANSKADAPFPFTSFGTQNYGLGYFDPATCEGTAASPCTYKRMPNFDLLAAQYNASKTASLPAKSAYTPSITTFPACPSSVPTLKSIVWPSDTTKDELCPDLKQTKLCPGDIIHTGGKPSGMAKGPNSTTTAPAKSTGGSSSAGAAATATAVAVGMTTWSLLA</sequence>
<dbReference type="GO" id="GO:0034411">
    <property type="term" value="P:cell wall (1-&gt;3)-beta-D-glucan biosynthetic process"/>
    <property type="evidence" value="ECO:0007669"/>
    <property type="project" value="TreeGrafter"/>
</dbReference>
<evidence type="ECO:0000313" key="9">
    <source>
        <dbReference type="Proteomes" id="UP000332933"/>
    </source>
</evidence>
<dbReference type="Proteomes" id="UP000332933">
    <property type="component" value="Unassembled WGS sequence"/>
</dbReference>
<dbReference type="PANTHER" id="PTHR31468:SF2">
    <property type="entry name" value="1,3-BETA-GLUCANOSYLTRANSFERASE GAS1"/>
    <property type="match status" value="1"/>
</dbReference>
<evidence type="ECO:0000256" key="2">
    <source>
        <dbReference type="ARBA" id="ARBA00022729"/>
    </source>
</evidence>
<evidence type="ECO:0000256" key="4">
    <source>
        <dbReference type="ARBA" id="ARBA00023180"/>
    </source>
</evidence>
<proteinExistence type="inferred from homology"/>
<gene>
    <name evidence="8" type="primary">Aste57867_13526</name>
    <name evidence="7" type="ORF">As57867_013476</name>
    <name evidence="8" type="ORF">ASTE57867_13526</name>
</gene>
<name>A0A485L026_9STRA</name>
<keyword evidence="2 6" id="KW-0732">Signal</keyword>
<evidence type="ECO:0000256" key="6">
    <source>
        <dbReference type="SAM" id="SignalP"/>
    </source>
</evidence>
<dbReference type="AlphaFoldDB" id="A0A485L026"/>
<keyword evidence="9" id="KW-1185">Reference proteome</keyword>
<dbReference type="OrthoDB" id="63839at2759"/>
<evidence type="ECO:0000256" key="3">
    <source>
        <dbReference type="ARBA" id="ARBA00023157"/>
    </source>
</evidence>
<dbReference type="Pfam" id="PF03198">
    <property type="entry name" value="Glyco_hydro_72"/>
    <property type="match status" value="1"/>
</dbReference>
<evidence type="ECO:0000313" key="7">
    <source>
        <dbReference type="EMBL" id="KAF0695666.1"/>
    </source>
</evidence>
<reference evidence="8 9" key="1">
    <citation type="submission" date="2019-03" db="EMBL/GenBank/DDBJ databases">
        <authorList>
            <person name="Gaulin E."/>
            <person name="Dumas B."/>
        </authorList>
    </citation>
    <scope>NUCLEOTIDE SEQUENCE [LARGE SCALE GENOMIC DNA]</scope>
    <source>
        <strain evidence="8">CBS 568.67</strain>
    </source>
</reference>
<evidence type="ECO:0000256" key="1">
    <source>
        <dbReference type="ARBA" id="ARBA00007528"/>
    </source>
</evidence>
<protein>
    <submittedName>
        <fullName evidence="8">Aste57867_13526 protein</fullName>
    </submittedName>
</protein>
<dbReference type="InterPro" id="IPR017853">
    <property type="entry name" value="GH"/>
</dbReference>
<dbReference type="GO" id="GO:0005886">
    <property type="term" value="C:plasma membrane"/>
    <property type="evidence" value="ECO:0007669"/>
    <property type="project" value="TreeGrafter"/>
</dbReference>
<dbReference type="SUPFAM" id="SSF51445">
    <property type="entry name" value="(Trans)glycosidases"/>
    <property type="match status" value="1"/>
</dbReference>
<evidence type="ECO:0000256" key="5">
    <source>
        <dbReference type="SAM" id="MobiDB-lite"/>
    </source>
</evidence>
<keyword evidence="4" id="KW-0325">Glycoprotein</keyword>
<dbReference type="PANTHER" id="PTHR31468">
    <property type="entry name" value="1,3-BETA-GLUCANOSYLTRANSFERASE GAS1"/>
    <property type="match status" value="1"/>
</dbReference>
<keyword evidence="3" id="KW-1015">Disulfide bond</keyword>
<evidence type="ECO:0000313" key="8">
    <source>
        <dbReference type="EMBL" id="VFT90364.1"/>
    </source>
</evidence>
<dbReference type="Gene3D" id="3.20.20.80">
    <property type="entry name" value="Glycosidases"/>
    <property type="match status" value="1"/>
</dbReference>
<organism evidence="8 9">
    <name type="scientific">Aphanomyces stellatus</name>
    <dbReference type="NCBI Taxonomy" id="120398"/>
    <lineage>
        <taxon>Eukaryota</taxon>
        <taxon>Sar</taxon>
        <taxon>Stramenopiles</taxon>
        <taxon>Oomycota</taxon>
        <taxon>Saprolegniomycetes</taxon>
        <taxon>Saprolegniales</taxon>
        <taxon>Verrucalvaceae</taxon>
        <taxon>Aphanomyces</taxon>
    </lineage>
</organism>
<dbReference type="EMBL" id="CAADRA010005481">
    <property type="protein sequence ID" value="VFT90364.1"/>
    <property type="molecule type" value="Genomic_DNA"/>
</dbReference>
<reference evidence="7" key="2">
    <citation type="submission" date="2019-06" db="EMBL/GenBank/DDBJ databases">
        <title>Genomics analysis of Aphanomyces spp. identifies a new class of oomycete effector associated with host adaptation.</title>
        <authorList>
            <person name="Gaulin E."/>
        </authorList>
    </citation>
    <scope>NUCLEOTIDE SEQUENCE</scope>
    <source>
        <strain evidence="7">CBS 578.67</strain>
    </source>
</reference>
<feature type="region of interest" description="Disordered" evidence="5">
    <location>
        <begin position="438"/>
        <end position="465"/>
    </location>
</feature>